<dbReference type="Gene3D" id="3.40.30.10">
    <property type="entry name" value="Glutaredoxin"/>
    <property type="match status" value="1"/>
</dbReference>
<dbReference type="Bgee" id="WBGene00019349">
    <property type="expression patterns" value="Expressed in larva"/>
</dbReference>
<dbReference type="AGR" id="WB:WBGene00019349"/>
<dbReference type="SMR" id="O61985"/>
<dbReference type="SUPFAM" id="SSF52833">
    <property type="entry name" value="Thioredoxin-like"/>
    <property type="match status" value="1"/>
</dbReference>
<dbReference type="GO" id="GO:0045494">
    <property type="term" value="P:photoreceptor cell maintenance"/>
    <property type="evidence" value="ECO:0007669"/>
    <property type="project" value="InterPro"/>
</dbReference>
<dbReference type="AlphaFoldDB" id="O61985"/>
<dbReference type="PeptideAtlas" id="O61985"/>
<dbReference type="InterPro" id="IPR012336">
    <property type="entry name" value="Thioredoxin-like_fold"/>
</dbReference>
<dbReference type="RefSeq" id="NP_503440.2">
    <property type="nucleotide sequence ID" value="NM_071039.2"/>
</dbReference>
<protein>
    <submittedName>
        <fullName evidence="2">Thioredoxin domain-containing protein</fullName>
    </submittedName>
</protein>
<reference evidence="2 3" key="1">
    <citation type="journal article" date="1998" name="Science">
        <title>Genome sequence of the nematode C. elegans: a platform for investigating biology.</title>
        <authorList>
            <consortium name="The C. elegans sequencing consortium"/>
            <person name="Sulson J.E."/>
            <person name="Waterston R."/>
        </authorList>
    </citation>
    <scope>NUCLEOTIDE SEQUENCE [LARGE SCALE GENOMIC DNA]</scope>
    <source>
        <strain evidence="2 3">Bristol N2</strain>
    </source>
</reference>
<dbReference type="Pfam" id="PF13905">
    <property type="entry name" value="Thioredoxin_8"/>
    <property type="match status" value="1"/>
</dbReference>
<dbReference type="GO" id="GO:0007600">
    <property type="term" value="P:sensory perception"/>
    <property type="evidence" value="ECO:0007669"/>
    <property type="project" value="InterPro"/>
</dbReference>
<dbReference type="PaxDb" id="6239-K02H11.6"/>
<dbReference type="OMA" id="WPAIPYN"/>
<gene>
    <name evidence="2 4" type="primary">trx-5</name>
    <name evidence="2" type="ORF">CELE_K02H11.6</name>
    <name evidence="4" type="ORF">K02H11.6</name>
</gene>
<dbReference type="FunCoup" id="O61985">
    <property type="interactions" value="5"/>
</dbReference>
<evidence type="ECO:0000313" key="3">
    <source>
        <dbReference type="Proteomes" id="UP000001940"/>
    </source>
</evidence>
<evidence type="ECO:0000313" key="4">
    <source>
        <dbReference type="WormBase" id="K02H11.6"/>
    </source>
</evidence>
<dbReference type="PANTHER" id="PTHR46762">
    <property type="entry name" value="NUCLEOREDOXIN-LIKE PROTEIN 2"/>
    <property type="match status" value="1"/>
</dbReference>
<dbReference type="STRING" id="6239.K02H11.6.1"/>
<dbReference type="CTD" id="186914"/>
<name>O61985_CAEEL</name>
<dbReference type="HOGENOM" id="CLU_116457_0_0_1"/>
<keyword evidence="3" id="KW-1185">Reference proteome</keyword>
<sequence>MDILAGMKLEKLDKSLVDANEALAGKIVGIYFSAHWCGPCRNFTPVLKDFYEEVQDDFEIVFASSDQSESDLKNYMEECHGNWYYIPFGNDAEEKLSTKYDVSTIPTLIFLKPDGTEVTRYGRKDVEVGRKNPKEIVAKCLK</sequence>
<dbReference type="PANTHER" id="PTHR46762:SF1">
    <property type="entry name" value="NUCLEOREDOXIN-LIKE PROTEIN 2"/>
    <property type="match status" value="1"/>
</dbReference>
<feature type="domain" description="Thioredoxin" evidence="1">
    <location>
        <begin position="3"/>
        <end position="142"/>
    </location>
</feature>
<dbReference type="eggNOG" id="KOG2501">
    <property type="taxonomic scope" value="Eukaryota"/>
</dbReference>
<dbReference type="UCSC" id="K02H11.6">
    <property type="organism name" value="c. elegans"/>
</dbReference>
<dbReference type="InParanoid" id="O61985"/>
<organism evidence="2 3">
    <name type="scientific">Caenorhabditis elegans</name>
    <dbReference type="NCBI Taxonomy" id="6239"/>
    <lineage>
        <taxon>Eukaryota</taxon>
        <taxon>Metazoa</taxon>
        <taxon>Ecdysozoa</taxon>
        <taxon>Nematoda</taxon>
        <taxon>Chromadorea</taxon>
        <taxon>Rhabditida</taxon>
        <taxon>Rhabditina</taxon>
        <taxon>Rhabditomorpha</taxon>
        <taxon>Rhabditoidea</taxon>
        <taxon>Rhabditidae</taxon>
        <taxon>Peloderinae</taxon>
        <taxon>Caenorhabditis</taxon>
    </lineage>
</organism>
<dbReference type="InterPro" id="IPR013766">
    <property type="entry name" value="Thioredoxin_domain"/>
</dbReference>
<dbReference type="InterPro" id="IPR036249">
    <property type="entry name" value="Thioredoxin-like_sf"/>
</dbReference>
<dbReference type="WormBase" id="K02H11.6">
    <property type="protein sequence ID" value="CE30379"/>
    <property type="gene ID" value="WBGene00019349"/>
    <property type="gene designation" value="trx-5"/>
</dbReference>
<evidence type="ECO:0000259" key="1">
    <source>
        <dbReference type="PROSITE" id="PS51352"/>
    </source>
</evidence>
<dbReference type="OrthoDB" id="189920at2759"/>
<proteinExistence type="predicted"/>
<evidence type="ECO:0000313" key="2">
    <source>
        <dbReference type="EMBL" id="CCD67034.1"/>
    </source>
</evidence>
<dbReference type="EMBL" id="BX284605">
    <property type="protein sequence ID" value="CCD67034.1"/>
    <property type="molecule type" value="Genomic_DNA"/>
</dbReference>
<dbReference type="KEGG" id="cel:CELE_K02H11.6"/>
<dbReference type="PhylomeDB" id="O61985"/>
<accession>O61985</accession>
<dbReference type="InterPro" id="IPR029519">
    <property type="entry name" value="RdCVF2"/>
</dbReference>
<dbReference type="PROSITE" id="PS51352">
    <property type="entry name" value="THIOREDOXIN_2"/>
    <property type="match status" value="1"/>
</dbReference>
<dbReference type="GeneID" id="186914"/>
<dbReference type="CDD" id="cd02964">
    <property type="entry name" value="TryX_like_family"/>
    <property type="match status" value="1"/>
</dbReference>
<dbReference type="Proteomes" id="UP000001940">
    <property type="component" value="Chromosome V"/>
</dbReference>